<dbReference type="SUPFAM" id="SSF88659">
    <property type="entry name" value="Sigma3 and sigma4 domains of RNA polymerase sigma factors"/>
    <property type="match status" value="1"/>
</dbReference>
<dbReference type="InterPro" id="IPR036388">
    <property type="entry name" value="WH-like_DNA-bd_sf"/>
</dbReference>
<keyword evidence="1" id="KW-0540">Nuclease</keyword>
<gene>
    <name evidence="6" type="primary">polC_3</name>
    <name evidence="6" type="ORF">Csp1_11890</name>
</gene>
<protein>
    <submittedName>
        <fullName evidence="6">DNA polymerase III PolC-type</fullName>
        <ecNumber evidence="6">2.7.7.7</ecNumber>
    </submittedName>
</protein>
<organism evidence="6 7">
    <name type="scientific">Corynebacterium provencense</name>
    <dbReference type="NCBI Taxonomy" id="1737425"/>
    <lineage>
        <taxon>Bacteria</taxon>
        <taxon>Bacillati</taxon>
        <taxon>Actinomycetota</taxon>
        <taxon>Actinomycetes</taxon>
        <taxon>Mycobacteriales</taxon>
        <taxon>Corynebacteriaceae</taxon>
        <taxon>Corynebacterium</taxon>
    </lineage>
</organism>
<dbReference type="InterPro" id="IPR007630">
    <property type="entry name" value="RNA_pol_sigma70_r4"/>
</dbReference>
<dbReference type="InterPro" id="IPR000943">
    <property type="entry name" value="RNA_pol_sigma70"/>
</dbReference>
<dbReference type="PANTHER" id="PTHR30231:SF4">
    <property type="entry name" value="PROTEIN NEN2"/>
    <property type="match status" value="1"/>
</dbReference>
<dbReference type="GO" id="GO:0005829">
    <property type="term" value="C:cytosol"/>
    <property type="evidence" value="ECO:0007669"/>
    <property type="project" value="TreeGrafter"/>
</dbReference>
<feature type="domain" description="RNA polymerase sigma-70" evidence="5">
    <location>
        <begin position="602"/>
        <end position="628"/>
    </location>
</feature>
<keyword evidence="6" id="KW-0548">Nucleotidyltransferase</keyword>
<evidence type="ECO:0000256" key="4">
    <source>
        <dbReference type="SAM" id="MobiDB-lite"/>
    </source>
</evidence>
<dbReference type="GO" id="GO:0003700">
    <property type="term" value="F:DNA-binding transcription factor activity"/>
    <property type="evidence" value="ECO:0007669"/>
    <property type="project" value="InterPro"/>
</dbReference>
<dbReference type="AlphaFoldDB" id="A0A2Z3YPK0"/>
<dbReference type="Proteomes" id="UP000247696">
    <property type="component" value="Chromosome"/>
</dbReference>
<evidence type="ECO:0000256" key="1">
    <source>
        <dbReference type="ARBA" id="ARBA00022722"/>
    </source>
</evidence>
<dbReference type="PRINTS" id="PR00046">
    <property type="entry name" value="SIGMA70FCT"/>
</dbReference>
<dbReference type="InterPro" id="IPR029024">
    <property type="entry name" value="TerB-like"/>
</dbReference>
<dbReference type="KEGG" id="cpre:Csp1_11890"/>
<dbReference type="GO" id="GO:0003887">
    <property type="term" value="F:DNA-directed DNA polymerase activity"/>
    <property type="evidence" value="ECO:0007669"/>
    <property type="project" value="UniProtKB-EC"/>
</dbReference>
<sequence length="1069" mass="112768">MTHQNQGLPFAVVDVETTGFSNRDRVLEVAVVHADGDGTVTGRWSTLVNPRCHIPNTHVHGITAARVAAAPLFSDIAAELVGQLEGRIFVAHNAPFDSRLLTAEFGRLGLAPDLLRGSALCTLALTGRLSPASGRGLSAALAAAGITNDRAHAAEGDAVATARLLRHYLHRSPSVVAEMLHPLHPVTLTGEDAAVLAGVTPGNDHPVPLLTRDLASAPVTAARDGGWLNQLATGVPVVGEPNVDEYLDLLAAAMLDRELSVHEITALTACADDLGIGREEAVAVHTGFVRQLAVLAWADGTVTPEEREELHSAAKALGVDRSEVDRWLDSPDATAQGRALPELRLQPGDRVTFTGETEIPRATWEARAREAGLDVGGVTRRSVLLVAADPDTGSAKATKARGLGVPVVTESGFARLLGELENTGSGDIDPRRVISVSHPAADGDLPAGDDCTAGDLTTTFYGEPGDPADPGVPVPGPVTPGPESSGVPDTAAPSAVPDGTAVDAALDTALDTALGLLGFLARTHGSLRAAVEHGGVSAVDGELPSHVEALLSRAGDPTGSFRRVVGERRGTVAGILGAFWRETGDRDRLILRERIVATDRATLAQIADLVGVTRERVRQVQNRLIGKLTEISASGPVADLLAGIRAHAHPVNTLEAVTTVFPELAETLPGWEVPLWQILDALDDDFRVDDGWVCFPDLQTAAQRTGSLLATMVNAEGVAEVSAVLAKSSIDSPDILENWLTTCGYLVTDGHVLTRVGSQAARAAALLSVVGHPMTVADMYTRLNDAKTERSFRNGLARGGDLVRVGMDSWALKRWGLEEYTGIADLIGRRVDAAVAAGREGVAVDDLIDDLTREFGVSASSVRTYAASGEFTSTGGTVRRRTEPVVNSADPAESNGLYMRDGRWCLLLTVTADHLRGSGFTVPNGLTAGLDLAWNEPLMLPSDLGEHRVTWGGIGNSSVGSIRRHLEELGCRAGDRVWIDLHDGERFTVTPAAPWPAQFSGDGDGDGDGDMAWLAHHVGADPSTPEDARCSVVAEALGLAPDAPRRKILSRFRHRSDQEAVEVLEKLWM</sequence>
<dbReference type="GO" id="GO:0003676">
    <property type="term" value="F:nucleic acid binding"/>
    <property type="evidence" value="ECO:0007669"/>
    <property type="project" value="InterPro"/>
</dbReference>
<dbReference type="SUPFAM" id="SSF53098">
    <property type="entry name" value="Ribonuclease H-like"/>
    <property type="match status" value="1"/>
</dbReference>
<keyword evidence="7" id="KW-1185">Reference proteome</keyword>
<keyword evidence="3" id="KW-0269">Exonuclease</keyword>
<dbReference type="Gene3D" id="3.40.50.10190">
    <property type="entry name" value="BRCT domain"/>
    <property type="match status" value="1"/>
</dbReference>
<accession>A0A2Z3YPK0</accession>
<dbReference type="GO" id="GO:0008408">
    <property type="term" value="F:3'-5' exonuclease activity"/>
    <property type="evidence" value="ECO:0007669"/>
    <property type="project" value="TreeGrafter"/>
</dbReference>
<dbReference type="Pfam" id="PF00929">
    <property type="entry name" value="RNase_T"/>
    <property type="match status" value="1"/>
</dbReference>
<name>A0A2Z3YPK0_9CORY</name>
<dbReference type="PANTHER" id="PTHR30231">
    <property type="entry name" value="DNA POLYMERASE III SUBUNIT EPSILON"/>
    <property type="match status" value="1"/>
</dbReference>
<dbReference type="Gene3D" id="3.30.420.10">
    <property type="entry name" value="Ribonuclease H-like superfamily/Ribonuclease H"/>
    <property type="match status" value="1"/>
</dbReference>
<dbReference type="EMBL" id="CP024988">
    <property type="protein sequence ID" value="AWT25989.1"/>
    <property type="molecule type" value="Genomic_DNA"/>
</dbReference>
<evidence type="ECO:0000313" key="7">
    <source>
        <dbReference type="Proteomes" id="UP000247696"/>
    </source>
</evidence>
<dbReference type="InterPro" id="IPR036397">
    <property type="entry name" value="RNaseH_sf"/>
</dbReference>
<dbReference type="Pfam" id="PF04545">
    <property type="entry name" value="Sigma70_r4"/>
    <property type="match status" value="1"/>
</dbReference>
<dbReference type="PROSITE" id="PS00716">
    <property type="entry name" value="SIGMA70_2"/>
    <property type="match status" value="1"/>
</dbReference>
<evidence type="ECO:0000256" key="3">
    <source>
        <dbReference type="ARBA" id="ARBA00022839"/>
    </source>
</evidence>
<keyword evidence="2" id="KW-0378">Hydrolase</keyword>
<feature type="region of interest" description="Disordered" evidence="4">
    <location>
        <begin position="459"/>
        <end position="496"/>
    </location>
</feature>
<dbReference type="GO" id="GO:0006352">
    <property type="term" value="P:DNA-templated transcription initiation"/>
    <property type="evidence" value="ECO:0007669"/>
    <property type="project" value="InterPro"/>
</dbReference>
<evidence type="ECO:0000313" key="6">
    <source>
        <dbReference type="EMBL" id="AWT25989.1"/>
    </source>
</evidence>
<proteinExistence type="predicted"/>
<dbReference type="RefSeq" id="WP_110481317.1">
    <property type="nucleotide sequence ID" value="NZ_CP024988.1"/>
</dbReference>
<reference evidence="7" key="1">
    <citation type="submission" date="2017-11" db="EMBL/GenBank/DDBJ databases">
        <title>Otitis media/interna in a cat caused by the recently described species Corynebacterium provencense.</title>
        <authorList>
            <person name="Kittl S."/>
            <person name="Brodard I."/>
            <person name="Rychener L."/>
            <person name="Jores J."/>
            <person name="Roosje P."/>
            <person name="Gobeli Brawand S."/>
        </authorList>
    </citation>
    <scope>NUCLEOTIDE SEQUENCE [LARGE SCALE GENOMIC DNA]</scope>
    <source>
        <strain evidence="7">17KM38</strain>
    </source>
</reference>
<dbReference type="CDD" id="cd06127">
    <property type="entry name" value="DEDDh"/>
    <property type="match status" value="1"/>
</dbReference>
<feature type="compositionally biased region" description="Pro residues" evidence="4">
    <location>
        <begin position="470"/>
        <end position="480"/>
    </location>
</feature>
<keyword evidence="6" id="KW-0808">Transferase</keyword>
<dbReference type="InterPro" id="IPR013520">
    <property type="entry name" value="Ribonucl_H"/>
</dbReference>
<dbReference type="OrthoDB" id="3928741at2"/>
<dbReference type="EC" id="2.7.7.7" evidence="6"/>
<dbReference type="InterPro" id="IPR036420">
    <property type="entry name" value="BRCT_dom_sf"/>
</dbReference>
<dbReference type="Gene3D" id="1.10.3680.10">
    <property type="entry name" value="TerB-like"/>
    <property type="match status" value="1"/>
</dbReference>
<dbReference type="SMART" id="SM00479">
    <property type="entry name" value="EXOIII"/>
    <property type="match status" value="1"/>
</dbReference>
<evidence type="ECO:0000259" key="5">
    <source>
        <dbReference type="PROSITE" id="PS00716"/>
    </source>
</evidence>
<dbReference type="InterPro" id="IPR013324">
    <property type="entry name" value="RNA_pol_sigma_r3/r4-like"/>
</dbReference>
<dbReference type="SUPFAM" id="SSF158682">
    <property type="entry name" value="TerB-like"/>
    <property type="match status" value="1"/>
</dbReference>
<dbReference type="FunFam" id="3.30.420.10:FF:000045">
    <property type="entry name" value="3'-5' exonuclease DinG"/>
    <property type="match status" value="1"/>
</dbReference>
<dbReference type="Gene3D" id="1.10.10.10">
    <property type="entry name" value="Winged helix-like DNA-binding domain superfamily/Winged helix DNA-binding domain"/>
    <property type="match status" value="1"/>
</dbReference>
<evidence type="ECO:0000256" key="2">
    <source>
        <dbReference type="ARBA" id="ARBA00022801"/>
    </source>
</evidence>
<dbReference type="InterPro" id="IPR012337">
    <property type="entry name" value="RNaseH-like_sf"/>
</dbReference>